<dbReference type="SMART" id="SM00368">
    <property type="entry name" value="LRR_RI"/>
    <property type="match status" value="3"/>
</dbReference>
<dbReference type="PANTHER" id="PTHR24113">
    <property type="entry name" value="RAN GTPASE-ACTIVATING PROTEIN 1"/>
    <property type="match status" value="1"/>
</dbReference>
<dbReference type="GO" id="GO:0005096">
    <property type="term" value="F:GTPase activator activity"/>
    <property type="evidence" value="ECO:0007669"/>
    <property type="project" value="UniProtKB-KW"/>
</dbReference>
<dbReference type="GO" id="GO:0005829">
    <property type="term" value="C:cytosol"/>
    <property type="evidence" value="ECO:0007669"/>
    <property type="project" value="TreeGrafter"/>
</dbReference>
<dbReference type="InterPro" id="IPR008906">
    <property type="entry name" value="HATC_C_dom"/>
</dbReference>
<dbReference type="InterPro" id="IPR001611">
    <property type="entry name" value="Leu-rich_rpt"/>
</dbReference>
<dbReference type="Proteomes" id="UP000663851">
    <property type="component" value="Unassembled WGS sequence"/>
</dbReference>
<keyword evidence="1" id="KW-0343">GTPase activation</keyword>
<name>A0A820WCA8_9BILA</name>
<dbReference type="InterPro" id="IPR032675">
    <property type="entry name" value="LRR_dom_sf"/>
</dbReference>
<evidence type="ECO:0000313" key="5">
    <source>
        <dbReference type="EMBL" id="CAF4498943.1"/>
    </source>
</evidence>
<dbReference type="GO" id="GO:0031267">
    <property type="term" value="F:small GTPase binding"/>
    <property type="evidence" value="ECO:0007669"/>
    <property type="project" value="TreeGrafter"/>
</dbReference>
<proteinExistence type="predicted"/>
<gene>
    <name evidence="5" type="ORF">HFQ381_LOCUS27622</name>
    <name evidence="6" type="ORF">TSG867_LOCUS22138</name>
</gene>
<keyword evidence="2" id="KW-0433">Leucine-rich repeat</keyword>
<dbReference type="GO" id="GO:0005634">
    <property type="term" value="C:nucleus"/>
    <property type="evidence" value="ECO:0007669"/>
    <property type="project" value="TreeGrafter"/>
</dbReference>
<keyword evidence="3" id="KW-0677">Repeat</keyword>
<dbReference type="EMBL" id="CAJOBQ010001778">
    <property type="protein sequence ID" value="CAF4514880.1"/>
    <property type="molecule type" value="Genomic_DNA"/>
</dbReference>
<dbReference type="Proteomes" id="UP000663862">
    <property type="component" value="Unassembled WGS sequence"/>
</dbReference>
<organism evidence="6 7">
    <name type="scientific">Rotaria socialis</name>
    <dbReference type="NCBI Taxonomy" id="392032"/>
    <lineage>
        <taxon>Eukaryota</taxon>
        <taxon>Metazoa</taxon>
        <taxon>Spiralia</taxon>
        <taxon>Gnathifera</taxon>
        <taxon>Rotifera</taxon>
        <taxon>Eurotatoria</taxon>
        <taxon>Bdelloidea</taxon>
        <taxon>Philodinida</taxon>
        <taxon>Philodinidae</taxon>
        <taxon>Rotaria</taxon>
    </lineage>
</organism>
<dbReference type="GO" id="GO:0006913">
    <property type="term" value="P:nucleocytoplasmic transport"/>
    <property type="evidence" value="ECO:0007669"/>
    <property type="project" value="TreeGrafter"/>
</dbReference>
<dbReference type="PANTHER" id="PTHR24113:SF12">
    <property type="entry name" value="RAN GTPASE-ACTIVATING PROTEIN 1"/>
    <property type="match status" value="1"/>
</dbReference>
<dbReference type="Pfam" id="PF05699">
    <property type="entry name" value="Dimer_Tnp_hAT"/>
    <property type="match status" value="1"/>
</dbReference>
<evidence type="ECO:0000256" key="2">
    <source>
        <dbReference type="ARBA" id="ARBA00022614"/>
    </source>
</evidence>
<dbReference type="EMBL" id="CAJOBO010003635">
    <property type="protein sequence ID" value="CAF4498943.1"/>
    <property type="molecule type" value="Genomic_DNA"/>
</dbReference>
<dbReference type="Pfam" id="PF13516">
    <property type="entry name" value="LRR_6"/>
    <property type="match status" value="3"/>
</dbReference>
<evidence type="ECO:0000313" key="6">
    <source>
        <dbReference type="EMBL" id="CAF4514880.1"/>
    </source>
</evidence>
<protein>
    <recommendedName>
        <fullName evidence="4">HAT C-terminal dimerisation domain-containing protein</fullName>
    </recommendedName>
</protein>
<feature type="non-terminal residue" evidence="6">
    <location>
        <position position="1"/>
    </location>
</feature>
<comment type="caution">
    <text evidence="6">The sequence shown here is derived from an EMBL/GenBank/DDBJ whole genome shotgun (WGS) entry which is preliminary data.</text>
</comment>
<feature type="domain" description="HAT C-terminal dimerisation" evidence="4">
    <location>
        <begin position="8"/>
        <end position="68"/>
    </location>
</feature>
<evidence type="ECO:0000313" key="7">
    <source>
        <dbReference type="Proteomes" id="UP000663862"/>
    </source>
</evidence>
<dbReference type="GO" id="GO:0048471">
    <property type="term" value="C:perinuclear region of cytoplasm"/>
    <property type="evidence" value="ECO:0007669"/>
    <property type="project" value="TreeGrafter"/>
</dbReference>
<evidence type="ECO:0000259" key="4">
    <source>
        <dbReference type="Pfam" id="PF05699"/>
    </source>
</evidence>
<accession>A0A820WCA8</accession>
<dbReference type="AlphaFoldDB" id="A0A820WCA8"/>
<dbReference type="InterPro" id="IPR027038">
    <property type="entry name" value="RanGap"/>
</dbReference>
<evidence type="ECO:0000256" key="3">
    <source>
        <dbReference type="ARBA" id="ARBA00022737"/>
    </source>
</evidence>
<reference evidence="6" key="1">
    <citation type="submission" date="2021-02" db="EMBL/GenBank/DDBJ databases">
        <authorList>
            <person name="Nowell W R."/>
        </authorList>
    </citation>
    <scope>NUCLEOTIDE SEQUENCE</scope>
</reference>
<dbReference type="Gene3D" id="3.80.10.10">
    <property type="entry name" value="Ribonuclease Inhibitor"/>
    <property type="match status" value="2"/>
</dbReference>
<dbReference type="SUPFAM" id="SSF52047">
    <property type="entry name" value="RNI-like"/>
    <property type="match status" value="1"/>
</dbReference>
<sequence length="236" mass="26293">IYQCETILNASKFIHERKASIPLIAQAYQYLLTLPVTTASVERSFSKMKIVKNRLRTKMGDERLDSLLTCTLETFILDQLKNVFFDKTLITLILSNNLIGDDGAKHLVESIQNNTKLITLNLENNRIGDGGTQKIATALNINTTLCKISLNVNGTYLCVVVGVLYQQRRGNMPTSLNFSKHCIKDEQVLILTQSLTDNKSLIELDISSNQIGKNGVQHLANVLENNIASLIILVFA</sequence>
<evidence type="ECO:0000256" key="1">
    <source>
        <dbReference type="ARBA" id="ARBA00022468"/>
    </source>
</evidence>
<dbReference type="GO" id="GO:0046983">
    <property type="term" value="F:protein dimerization activity"/>
    <property type="evidence" value="ECO:0007669"/>
    <property type="project" value="InterPro"/>
</dbReference>